<dbReference type="SMART" id="SM00260">
    <property type="entry name" value="CheW"/>
    <property type="match status" value="1"/>
</dbReference>
<dbReference type="RefSeq" id="WP_088927247.1">
    <property type="nucleotide sequence ID" value="NZ_CADFGW010000001.1"/>
</dbReference>
<dbReference type="PANTHER" id="PTHR22617">
    <property type="entry name" value="CHEMOTAXIS SENSOR HISTIDINE KINASE-RELATED"/>
    <property type="match status" value="1"/>
</dbReference>
<dbReference type="Pfam" id="PF01584">
    <property type="entry name" value="CheW"/>
    <property type="match status" value="1"/>
</dbReference>
<reference evidence="5 6" key="1">
    <citation type="submission" date="2016-04" db="EMBL/GenBank/DDBJ databases">
        <authorList>
            <person name="Peeters C."/>
        </authorList>
    </citation>
    <scope>NUCLEOTIDE SEQUENCE [LARGE SCALE GENOMIC DNA]</scope>
    <source>
        <strain evidence="5">LMG 29311</strain>
    </source>
</reference>
<dbReference type="Gene3D" id="2.40.50.180">
    <property type="entry name" value="CheA-289, Domain 4"/>
    <property type="match status" value="1"/>
</dbReference>
<organism evidence="5 6">
    <name type="scientific">Burkholderia multivorans</name>
    <dbReference type="NCBI Taxonomy" id="87883"/>
    <lineage>
        <taxon>Bacteria</taxon>
        <taxon>Pseudomonadati</taxon>
        <taxon>Pseudomonadota</taxon>
        <taxon>Betaproteobacteria</taxon>
        <taxon>Burkholderiales</taxon>
        <taxon>Burkholderiaceae</taxon>
        <taxon>Burkholderia</taxon>
        <taxon>Burkholderia cepacia complex</taxon>
    </lineage>
</organism>
<protein>
    <recommendedName>
        <fullName evidence="2">Chemotaxis protein CheW</fullName>
    </recommendedName>
</protein>
<evidence type="ECO:0000313" key="6">
    <source>
        <dbReference type="Proteomes" id="UP000196218"/>
    </source>
</evidence>
<dbReference type="InterPro" id="IPR039315">
    <property type="entry name" value="CheW"/>
</dbReference>
<comment type="caution">
    <text evidence="5">The sequence shown here is derived from an EMBL/GenBank/DDBJ whole genome shotgun (WGS) entry which is preliminary data.</text>
</comment>
<evidence type="ECO:0000259" key="4">
    <source>
        <dbReference type="PROSITE" id="PS50851"/>
    </source>
</evidence>
<proteinExistence type="predicted"/>
<name>A0ABD7LBC7_9BURK</name>
<dbReference type="InterPro" id="IPR002545">
    <property type="entry name" value="CheW-lke_dom"/>
</dbReference>
<dbReference type="PROSITE" id="PS50851">
    <property type="entry name" value="CHEW"/>
    <property type="match status" value="1"/>
</dbReference>
<dbReference type="InterPro" id="IPR036061">
    <property type="entry name" value="CheW-like_dom_sf"/>
</dbReference>
<dbReference type="SUPFAM" id="SSF50341">
    <property type="entry name" value="CheW-like"/>
    <property type="match status" value="1"/>
</dbReference>
<dbReference type="EMBL" id="FKJW01000005">
    <property type="protein sequence ID" value="SAK01730.1"/>
    <property type="molecule type" value="Genomic_DNA"/>
</dbReference>
<dbReference type="AlphaFoldDB" id="A0ABD7LBC7"/>
<comment type="subcellular location">
    <subcellularLocation>
        <location evidence="1">Cytoplasm</location>
    </subcellularLocation>
</comment>
<accession>A0ABD7LBC7</accession>
<evidence type="ECO:0000256" key="2">
    <source>
        <dbReference type="ARBA" id="ARBA00021483"/>
    </source>
</evidence>
<dbReference type="GO" id="GO:0005737">
    <property type="term" value="C:cytoplasm"/>
    <property type="evidence" value="ECO:0007669"/>
    <property type="project" value="UniProtKB-SubCell"/>
</dbReference>
<keyword evidence="3" id="KW-0963">Cytoplasm</keyword>
<evidence type="ECO:0000313" key="5">
    <source>
        <dbReference type="EMBL" id="SAK01730.1"/>
    </source>
</evidence>
<feature type="domain" description="CheW-like" evidence="4">
    <location>
        <begin position="85"/>
        <end position="244"/>
    </location>
</feature>
<sequence length="247" mass="26728">MNRDAAATDDTTIDVDDCWNRIGTLGDRSCERLADCLRCLNCPVYAYHAAKLLERPLGRAEMAEAAQRMRASDVAHAPRDGADTRDAALAFRVADEWLALPIRVLREIAGTRPIHSLPHRRHPAVRGVVNVRGTLRIAISIGALLGLDAGGAERGRGDGRTDGRADGRTDGRFTRLLVAAHHGEPVVFPVDEVEGVLRFGASDWVPVPATVGRASAGLSRGVLSWRGKSVGLLDDDRLFDAVTRSMR</sequence>
<dbReference type="Gene3D" id="2.30.30.40">
    <property type="entry name" value="SH3 Domains"/>
    <property type="match status" value="1"/>
</dbReference>
<evidence type="ECO:0000256" key="1">
    <source>
        <dbReference type="ARBA" id="ARBA00004496"/>
    </source>
</evidence>
<dbReference type="Proteomes" id="UP000196218">
    <property type="component" value="Unassembled WGS sequence"/>
</dbReference>
<evidence type="ECO:0000256" key="3">
    <source>
        <dbReference type="ARBA" id="ARBA00022490"/>
    </source>
</evidence>
<dbReference type="PANTHER" id="PTHR22617:SF45">
    <property type="entry name" value="CHEMOTAXIS PROTEIN CHEW"/>
    <property type="match status" value="1"/>
</dbReference>
<gene>
    <name evidence="5" type="ORF">UA18_05238</name>
</gene>